<feature type="domain" description="NusA-like second KH" evidence="8">
    <location>
        <begin position="319"/>
        <end position="382"/>
    </location>
</feature>
<evidence type="ECO:0000256" key="1">
    <source>
        <dbReference type="ARBA" id="ARBA00022472"/>
    </source>
</evidence>
<dbReference type="InterPro" id="IPR013735">
    <property type="entry name" value="TF_NusA_N"/>
</dbReference>
<dbReference type="SUPFAM" id="SSF54814">
    <property type="entry name" value="Prokaryotic type KH domain (KH-domain type II)"/>
    <property type="match status" value="2"/>
</dbReference>
<dbReference type="Pfam" id="PF08529">
    <property type="entry name" value="NusA_N"/>
    <property type="match status" value="1"/>
</dbReference>
<dbReference type="GO" id="GO:0005829">
    <property type="term" value="C:cytosol"/>
    <property type="evidence" value="ECO:0007669"/>
    <property type="project" value="TreeGrafter"/>
</dbReference>
<protein>
    <recommendedName>
        <fullName evidence="11">Transcription termination/antitermination protein NusA</fullName>
    </recommendedName>
</protein>
<dbReference type="Proteomes" id="UP000032722">
    <property type="component" value="Chromosome"/>
</dbReference>
<dbReference type="InterPro" id="IPR009019">
    <property type="entry name" value="KH_sf_prok-type"/>
</dbReference>
<evidence type="ECO:0008006" key="11">
    <source>
        <dbReference type="Google" id="ProtNLM"/>
    </source>
</evidence>
<evidence type="ECO:0000259" key="8">
    <source>
        <dbReference type="Pfam" id="PF26594"/>
    </source>
</evidence>
<proteinExistence type="predicted"/>
<accession>A0A0D5ZJW1</accession>
<evidence type="ECO:0000256" key="5">
    <source>
        <dbReference type="ARBA" id="ARBA00023163"/>
    </source>
</evidence>
<evidence type="ECO:0000313" key="10">
    <source>
        <dbReference type="Proteomes" id="UP000032722"/>
    </source>
</evidence>
<organism evidence="10">
    <name type="scientific">Mycoplasmopsis gallinacea</name>
    <dbReference type="NCBI Taxonomy" id="29556"/>
    <lineage>
        <taxon>Bacteria</taxon>
        <taxon>Bacillati</taxon>
        <taxon>Mycoplasmatota</taxon>
        <taxon>Mycoplasmoidales</taxon>
        <taxon>Metamycoplasmataceae</taxon>
        <taxon>Mycoplasmopsis</taxon>
    </lineage>
</organism>
<dbReference type="PATRIC" id="fig|29556.3.peg.389"/>
<keyword evidence="2" id="KW-0963">Cytoplasm</keyword>
<dbReference type="Gene3D" id="3.30.1480.10">
    <property type="entry name" value="NusA, N-terminal domain"/>
    <property type="match status" value="1"/>
</dbReference>
<gene>
    <name evidence="9" type="ORF">VO56_01925</name>
</gene>
<dbReference type="InterPro" id="IPR058582">
    <property type="entry name" value="KH_NusA_2nd"/>
</dbReference>
<dbReference type="GO" id="GO:0031564">
    <property type="term" value="P:transcription antitermination"/>
    <property type="evidence" value="ECO:0007669"/>
    <property type="project" value="InterPro"/>
</dbReference>
<dbReference type="InterPro" id="IPR015946">
    <property type="entry name" value="KH_dom-like_a/b"/>
</dbReference>
<evidence type="ECO:0000259" key="7">
    <source>
        <dbReference type="Pfam" id="PF13184"/>
    </source>
</evidence>
<dbReference type="GO" id="GO:0003723">
    <property type="term" value="F:RNA binding"/>
    <property type="evidence" value="ECO:0007669"/>
    <property type="project" value="UniProtKB-KW"/>
</dbReference>
<dbReference type="PANTHER" id="PTHR22648">
    <property type="entry name" value="TRANSCRIPTION TERMINATION FACTOR NUSA"/>
    <property type="match status" value="1"/>
</dbReference>
<evidence type="ECO:0000313" key="9">
    <source>
        <dbReference type="EMBL" id="AKA50002.1"/>
    </source>
</evidence>
<dbReference type="AlphaFoldDB" id="A0A0D5ZJW1"/>
<dbReference type="Gene3D" id="3.30.300.20">
    <property type="match status" value="2"/>
</dbReference>
<keyword evidence="5" id="KW-0804">Transcription</keyword>
<dbReference type="GO" id="GO:0006353">
    <property type="term" value="P:DNA-templated transcription termination"/>
    <property type="evidence" value="ECO:0007669"/>
    <property type="project" value="UniProtKB-KW"/>
</dbReference>
<sequence>MSKIQNDLLNPNPNRDSEFYQVIEGFARNNKLEFKEILEIFESEINKTIAKNIDPEVEVQLVEDAENKKVYIYNVNGSVVEDSYEFEDEDKINSDEAFELDPTRISFIKLSEARDLYGKKLEVDDVVSIKFSLEALPEKSRNAIMSGFNMSLRAQIKLKTYEAYKDLIGSKLSAKILSKYKNGSFNLEFEDGVTAFLFKNKVNTKSKMELGSYIDVYLENINLENKLSICEVTMISPKEIEDAIKREIPEIANGDILIVKIQRNVGIKSKIAVQPNPERSFDYDVISSIFGEGARRILAVSQSLNGEKIDIVRYSDNKEEYIKYALSPAKVIDVIYQKGTNTYLAIVQPEEVVSAIGREGNNINLAAKLVGAKIEVKSTEDAIKDGIEFNKSNMYEKPLFKATAKNDRTKKARSQYFDNIEIDLQDFKADVQNFMESFNDEHENEPVKEVKAKPKAQTKLNENEIDNWFSPENIQIDVEDEGEYDFIEQIDFEELLSKEEEETEAKVETFTEDPAAKKPVEKYKKAKVELKGFKVDNDLANYGLDGNLDLSEFEDEWEE</sequence>
<dbReference type="Pfam" id="PF26594">
    <property type="entry name" value="KH_NusA_2nd"/>
    <property type="match status" value="1"/>
</dbReference>
<dbReference type="InterPro" id="IPR030842">
    <property type="entry name" value="TF_NusA_bacterial"/>
</dbReference>
<dbReference type="HOGENOM" id="CLU_029242_2_5_14"/>
<feature type="domain" description="Transcription factor NusA N-terminal" evidence="6">
    <location>
        <begin position="18"/>
        <end position="138"/>
    </location>
</feature>
<dbReference type="SUPFAM" id="SSF69705">
    <property type="entry name" value="Transcription factor NusA, N-terminal domain"/>
    <property type="match status" value="1"/>
</dbReference>
<evidence type="ECO:0000256" key="2">
    <source>
        <dbReference type="ARBA" id="ARBA00022490"/>
    </source>
</evidence>
<name>A0A0D5ZJW1_9BACT</name>
<dbReference type="Pfam" id="PF13184">
    <property type="entry name" value="KH_NusA_1st"/>
    <property type="match status" value="1"/>
</dbReference>
<evidence type="ECO:0000256" key="4">
    <source>
        <dbReference type="ARBA" id="ARBA00023015"/>
    </source>
</evidence>
<dbReference type="GO" id="GO:0003700">
    <property type="term" value="F:DNA-binding transcription factor activity"/>
    <property type="evidence" value="ECO:0007669"/>
    <property type="project" value="InterPro"/>
</dbReference>
<feature type="domain" description="Transcription factor NusA first KH" evidence="7">
    <location>
        <begin position="237"/>
        <end position="314"/>
    </location>
</feature>
<dbReference type="InterPro" id="IPR036555">
    <property type="entry name" value="NusA_N_sf"/>
</dbReference>
<dbReference type="EMBL" id="CP011021">
    <property type="protein sequence ID" value="AKA50002.1"/>
    <property type="molecule type" value="Genomic_DNA"/>
</dbReference>
<keyword evidence="4" id="KW-0805">Transcription regulation</keyword>
<dbReference type="PANTHER" id="PTHR22648:SF0">
    <property type="entry name" value="TRANSCRIPTION TERMINATION_ANTITERMINATION PROTEIN NUSA"/>
    <property type="match status" value="1"/>
</dbReference>
<keyword evidence="3" id="KW-0694">RNA-binding</keyword>
<dbReference type="KEGG" id="mgb:VO56_01925"/>
<dbReference type="InterPro" id="IPR025249">
    <property type="entry name" value="TF_NusA_KH_1st"/>
</dbReference>
<evidence type="ECO:0000256" key="3">
    <source>
        <dbReference type="ARBA" id="ARBA00022884"/>
    </source>
</evidence>
<evidence type="ECO:0000259" key="6">
    <source>
        <dbReference type="Pfam" id="PF08529"/>
    </source>
</evidence>
<reference evidence="9 10" key="1">
    <citation type="journal article" date="2015" name="Genome Announc.">
        <title>Complete Genome Sequence of Mycoplasma meleagridis, a Possible Emerging Pathogen in Chickens.</title>
        <authorList>
            <person name="Abolnik C."/>
        </authorList>
    </citation>
    <scope>NUCLEOTIDE SEQUENCE [LARGE SCALE GENOMIC DNA]</scope>
    <source>
        <strain evidence="9 10">B2096 8B</strain>
    </source>
</reference>
<keyword evidence="1" id="KW-0806">Transcription termination</keyword>